<protein>
    <submittedName>
        <fullName evidence="1">Uncharacterized protein</fullName>
    </submittedName>
</protein>
<comment type="caution">
    <text evidence="1">The sequence shown here is derived from an EMBL/GenBank/DDBJ whole genome shotgun (WGS) entry which is preliminary data.</text>
</comment>
<dbReference type="EMBL" id="BHXC01000002">
    <property type="protein sequence ID" value="GCB87635.1"/>
    <property type="molecule type" value="Genomic_DNA"/>
</dbReference>
<proteinExistence type="predicted"/>
<organism evidence="1 2">
    <name type="scientific">Streptomyces noursei</name>
    <name type="common">Streptomyces albulus</name>
    <dbReference type="NCBI Taxonomy" id="1971"/>
    <lineage>
        <taxon>Bacteria</taxon>
        <taxon>Bacillati</taxon>
        <taxon>Actinomycetota</taxon>
        <taxon>Actinomycetes</taxon>
        <taxon>Kitasatosporales</taxon>
        <taxon>Streptomycetaceae</taxon>
        <taxon>Streptomyces</taxon>
    </lineage>
</organism>
<gene>
    <name evidence="1" type="ORF">SALB_00292</name>
</gene>
<dbReference type="Proteomes" id="UP000288351">
    <property type="component" value="Unassembled WGS sequence"/>
</dbReference>
<name>A0A401QQJ5_STRNR</name>
<evidence type="ECO:0000313" key="2">
    <source>
        <dbReference type="Proteomes" id="UP000288351"/>
    </source>
</evidence>
<sequence length="195" mass="19089">MRGVGVVEVVEVPAAVGGEVGDDVGAVAEELPQVLGRGDAAGEAAAHADDDDRVVGGVGGVGDGRRGLVGVRLGVGAEEFGEEVVGQGAGGGVVEDGSGGQPEAGRRADAVAQFDRGERIEAQVTEGTGGVDAVARGVAQHHGRLVADEGEEGFASLGALESGELVGEAVLPGVAAVVRRTGALTRPRRTGGTVG</sequence>
<evidence type="ECO:0000313" key="1">
    <source>
        <dbReference type="EMBL" id="GCB87635.1"/>
    </source>
</evidence>
<dbReference type="AlphaFoldDB" id="A0A401QQJ5"/>
<reference evidence="1 2" key="1">
    <citation type="journal article" date="2019" name="Microbiol. Resour. Announc.">
        <title>Draft Genome Sequence of the Most Traditional epsilon-Poly-l-Lysine Producer, Streptomyces albulus NBRC14147.</title>
        <authorList>
            <person name="Yamanaka K."/>
            <person name="Hamano Y."/>
        </authorList>
    </citation>
    <scope>NUCLEOTIDE SEQUENCE [LARGE SCALE GENOMIC DNA]</scope>
    <source>
        <strain evidence="1 2">NBRC 14147</strain>
    </source>
</reference>
<accession>A0A401QQJ5</accession>